<protein>
    <submittedName>
        <fullName evidence="2">Uncharacterized protein</fullName>
    </submittedName>
</protein>
<evidence type="ECO:0000313" key="3">
    <source>
        <dbReference type="Proteomes" id="UP000252139"/>
    </source>
</evidence>
<proteinExistence type="predicted"/>
<dbReference type="AlphaFoldDB" id="A0A367KAC1"/>
<gene>
    <name evidence="2" type="ORF">CU097_010667</name>
</gene>
<organism evidence="2 3">
    <name type="scientific">Rhizopus azygosporus</name>
    <name type="common">Rhizopus microsporus var. azygosporus</name>
    <dbReference type="NCBI Taxonomy" id="86630"/>
    <lineage>
        <taxon>Eukaryota</taxon>
        <taxon>Fungi</taxon>
        <taxon>Fungi incertae sedis</taxon>
        <taxon>Mucoromycota</taxon>
        <taxon>Mucoromycotina</taxon>
        <taxon>Mucoromycetes</taxon>
        <taxon>Mucorales</taxon>
        <taxon>Mucorineae</taxon>
        <taxon>Rhizopodaceae</taxon>
        <taxon>Rhizopus</taxon>
    </lineage>
</organism>
<feature type="region of interest" description="Disordered" evidence="1">
    <location>
        <begin position="1"/>
        <end position="40"/>
    </location>
</feature>
<keyword evidence="3" id="KW-1185">Reference proteome</keyword>
<comment type="caution">
    <text evidence="2">The sequence shown here is derived from an EMBL/GenBank/DDBJ whole genome shotgun (WGS) entry which is preliminary data.</text>
</comment>
<dbReference type="Proteomes" id="UP000252139">
    <property type="component" value="Unassembled WGS sequence"/>
</dbReference>
<reference evidence="2 3" key="1">
    <citation type="journal article" date="2018" name="G3 (Bethesda)">
        <title>Phylogenetic and Phylogenomic Definition of Rhizopus Species.</title>
        <authorList>
            <person name="Gryganskyi A.P."/>
            <person name="Golan J."/>
            <person name="Dolatabadi S."/>
            <person name="Mondo S."/>
            <person name="Robb S."/>
            <person name="Idnurm A."/>
            <person name="Muszewska A."/>
            <person name="Steczkiewicz K."/>
            <person name="Masonjones S."/>
            <person name="Liao H.L."/>
            <person name="Gajdeczka M.T."/>
            <person name="Anike F."/>
            <person name="Vuek A."/>
            <person name="Anishchenko I.M."/>
            <person name="Voigt K."/>
            <person name="de Hoog G.S."/>
            <person name="Smith M.E."/>
            <person name="Heitman J."/>
            <person name="Vilgalys R."/>
            <person name="Stajich J.E."/>
        </authorList>
    </citation>
    <scope>NUCLEOTIDE SEQUENCE [LARGE SCALE GENOMIC DNA]</scope>
    <source>
        <strain evidence="2 3">CBS 357.93</strain>
    </source>
</reference>
<feature type="compositionally biased region" description="Polar residues" evidence="1">
    <location>
        <begin position="8"/>
        <end position="24"/>
    </location>
</feature>
<name>A0A367KAC1_RHIAZ</name>
<sequence length="62" mass="6890">MALLRRAGNNSAGFCQDISTSSETSKAKADEKEGDDSEVVHIKVVKSRTRGSYRSYTPKRLR</sequence>
<evidence type="ECO:0000256" key="1">
    <source>
        <dbReference type="SAM" id="MobiDB-lite"/>
    </source>
</evidence>
<dbReference type="EMBL" id="PJQL01000148">
    <property type="protein sequence ID" value="RCH99079.1"/>
    <property type="molecule type" value="Genomic_DNA"/>
</dbReference>
<accession>A0A367KAC1</accession>
<evidence type="ECO:0000313" key="2">
    <source>
        <dbReference type="EMBL" id="RCH99079.1"/>
    </source>
</evidence>